<name>A0AAD6RCK5_9ROSI</name>
<dbReference type="GO" id="GO:0008483">
    <property type="term" value="F:transaminase activity"/>
    <property type="evidence" value="ECO:0007669"/>
    <property type="project" value="UniProtKB-KW"/>
</dbReference>
<dbReference type="GO" id="GO:0030170">
    <property type="term" value="F:pyridoxal phosphate binding"/>
    <property type="evidence" value="ECO:0007669"/>
    <property type="project" value="InterPro"/>
</dbReference>
<protein>
    <recommendedName>
        <fullName evidence="5">Aminotransferase class I/classII large domain-containing protein</fullName>
    </recommendedName>
</protein>
<evidence type="ECO:0000256" key="3">
    <source>
        <dbReference type="ARBA" id="ARBA00022679"/>
    </source>
</evidence>
<dbReference type="Gene3D" id="3.40.640.10">
    <property type="entry name" value="Type I PLP-dependent aspartate aminotransferase-like (Major domain)"/>
    <property type="match status" value="2"/>
</dbReference>
<gene>
    <name evidence="6" type="ORF">NC653_005744</name>
</gene>
<comment type="caution">
    <text evidence="6">The sequence shown here is derived from an EMBL/GenBank/DDBJ whole genome shotgun (WGS) entry which is preliminary data.</text>
</comment>
<dbReference type="InterPro" id="IPR015422">
    <property type="entry name" value="PyrdxlP-dep_Trfase_small"/>
</dbReference>
<keyword evidence="4" id="KW-0663">Pyridoxal phosphate</keyword>
<dbReference type="CDD" id="cd00609">
    <property type="entry name" value="AAT_like"/>
    <property type="match status" value="1"/>
</dbReference>
<sequence length="249" mass="26937">MELRMAIAETLYRGTGVKGNEIFVSDGAQCDISRLQMLLGSNVKVAVQDPSFPAYIDTSVIVGQSGKLEDKTGKYSDIVYMNCGAENNFFPDLSTTPRTDIIFFCSPNNPTGSAAILAAIRATDESPRSIFEIPGAKEVAIEISSFSKFAGFTGVRLGWTVVPEELKYSNGFPVIEDFNRIVCTCFNGASNIVQAGGLACLSRDGYQAVCNVVDYYKENAKILVEAFASLGLKVYGGKNAPYVWVHFPG</sequence>
<dbReference type="Gene3D" id="3.90.1150.10">
    <property type="entry name" value="Aspartate Aminotransferase, domain 1"/>
    <property type="match status" value="1"/>
</dbReference>
<feature type="domain" description="Aminotransferase class I/classII large" evidence="5">
    <location>
        <begin position="140"/>
        <end position="247"/>
    </location>
</feature>
<organism evidence="6 7">
    <name type="scientific">Populus alba x Populus x berolinensis</name>
    <dbReference type="NCBI Taxonomy" id="444605"/>
    <lineage>
        <taxon>Eukaryota</taxon>
        <taxon>Viridiplantae</taxon>
        <taxon>Streptophyta</taxon>
        <taxon>Embryophyta</taxon>
        <taxon>Tracheophyta</taxon>
        <taxon>Spermatophyta</taxon>
        <taxon>Magnoliopsida</taxon>
        <taxon>eudicotyledons</taxon>
        <taxon>Gunneridae</taxon>
        <taxon>Pentapetalae</taxon>
        <taxon>rosids</taxon>
        <taxon>fabids</taxon>
        <taxon>Malpighiales</taxon>
        <taxon>Salicaceae</taxon>
        <taxon>Saliceae</taxon>
        <taxon>Populus</taxon>
    </lineage>
</organism>
<dbReference type="Pfam" id="PF00155">
    <property type="entry name" value="Aminotran_1_2"/>
    <property type="match status" value="1"/>
</dbReference>
<dbReference type="SUPFAM" id="SSF53383">
    <property type="entry name" value="PLP-dependent transferases"/>
    <property type="match status" value="1"/>
</dbReference>
<evidence type="ECO:0000256" key="1">
    <source>
        <dbReference type="ARBA" id="ARBA00001933"/>
    </source>
</evidence>
<proteinExistence type="predicted"/>
<evidence type="ECO:0000256" key="4">
    <source>
        <dbReference type="ARBA" id="ARBA00022898"/>
    </source>
</evidence>
<dbReference type="Proteomes" id="UP001164929">
    <property type="component" value="Chromosome 2"/>
</dbReference>
<dbReference type="EMBL" id="JAQIZT010000002">
    <property type="protein sequence ID" value="KAJ7006480.1"/>
    <property type="molecule type" value="Genomic_DNA"/>
</dbReference>
<dbReference type="InterPro" id="IPR004839">
    <property type="entry name" value="Aminotransferase_I/II_large"/>
</dbReference>
<evidence type="ECO:0000313" key="6">
    <source>
        <dbReference type="EMBL" id="KAJ7006480.1"/>
    </source>
</evidence>
<dbReference type="InterPro" id="IPR019942">
    <property type="entry name" value="DapL/ALD1"/>
</dbReference>
<dbReference type="InterPro" id="IPR015421">
    <property type="entry name" value="PyrdxlP-dep_Trfase_major"/>
</dbReference>
<evidence type="ECO:0000259" key="5">
    <source>
        <dbReference type="Pfam" id="PF00155"/>
    </source>
</evidence>
<reference evidence="6" key="1">
    <citation type="journal article" date="2023" name="Mol. Ecol. Resour.">
        <title>Chromosome-level genome assembly of a triploid poplar Populus alba 'Berolinensis'.</title>
        <authorList>
            <person name="Chen S."/>
            <person name="Yu Y."/>
            <person name="Wang X."/>
            <person name="Wang S."/>
            <person name="Zhang T."/>
            <person name="Zhou Y."/>
            <person name="He R."/>
            <person name="Meng N."/>
            <person name="Wang Y."/>
            <person name="Liu W."/>
            <person name="Liu Z."/>
            <person name="Liu J."/>
            <person name="Guo Q."/>
            <person name="Huang H."/>
            <person name="Sederoff R.R."/>
            <person name="Wang G."/>
            <person name="Qu G."/>
            <person name="Chen S."/>
        </authorList>
    </citation>
    <scope>NUCLEOTIDE SEQUENCE</scope>
    <source>
        <strain evidence="6">SC-2020</strain>
    </source>
</reference>
<keyword evidence="3" id="KW-0808">Transferase</keyword>
<evidence type="ECO:0000256" key="2">
    <source>
        <dbReference type="ARBA" id="ARBA00022576"/>
    </source>
</evidence>
<dbReference type="InterPro" id="IPR015424">
    <property type="entry name" value="PyrdxlP-dep_Trfase"/>
</dbReference>
<evidence type="ECO:0000313" key="7">
    <source>
        <dbReference type="Proteomes" id="UP001164929"/>
    </source>
</evidence>
<keyword evidence="2" id="KW-0032">Aminotransferase</keyword>
<dbReference type="AlphaFoldDB" id="A0AAD6RCK5"/>
<keyword evidence="7" id="KW-1185">Reference proteome</keyword>
<comment type="cofactor">
    <cofactor evidence="1">
        <name>pyridoxal 5'-phosphate</name>
        <dbReference type="ChEBI" id="CHEBI:597326"/>
    </cofactor>
</comment>
<dbReference type="PANTHER" id="PTHR43144">
    <property type="entry name" value="AMINOTRANSFERASE"/>
    <property type="match status" value="1"/>
</dbReference>
<accession>A0AAD6RCK5</accession>